<protein>
    <submittedName>
        <fullName evidence="1">Uncharacterized protein</fullName>
    </submittedName>
</protein>
<accession>A0AAV6T3A2</accession>
<evidence type="ECO:0000313" key="1">
    <source>
        <dbReference type="EMBL" id="KAG7523891.1"/>
    </source>
</evidence>
<proteinExistence type="predicted"/>
<evidence type="ECO:0000313" key="2">
    <source>
        <dbReference type="Proteomes" id="UP000693946"/>
    </source>
</evidence>
<dbReference type="AlphaFoldDB" id="A0AAV6T3A2"/>
<comment type="caution">
    <text evidence="1">The sequence shown here is derived from an EMBL/GenBank/DDBJ whole genome shotgun (WGS) entry which is preliminary data.</text>
</comment>
<reference evidence="1 2" key="1">
    <citation type="journal article" date="2021" name="Sci. Rep.">
        <title>Chromosome anchoring in Senegalese sole (Solea senegalensis) reveals sex-associated markers and genome rearrangements in flatfish.</title>
        <authorList>
            <person name="Guerrero-Cozar I."/>
            <person name="Gomez-Garrido J."/>
            <person name="Berbel C."/>
            <person name="Martinez-Blanch J.F."/>
            <person name="Alioto T."/>
            <person name="Claros M.G."/>
            <person name="Gagnaire P.A."/>
            <person name="Manchado M."/>
        </authorList>
    </citation>
    <scope>NUCLEOTIDE SEQUENCE [LARGE SCALE GENOMIC DNA]</scope>
    <source>
        <strain evidence="1">Sse05_10M</strain>
    </source>
</reference>
<organism evidence="1 2">
    <name type="scientific">Solea senegalensis</name>
    <name type="common">Senegalese sole</name>
    <dbReference type="NCBI Taxonomy" id="28829"/>
    <lineage>
        <taxon>Eukaryota</taxon>
        <taxon>Metazoa</taxon>
        <taxon>Chordata</taxon>
        <taxon>Craniata</taxon>
        <taxon>Vertebrata</taxon>
        <taxon>Euteleostomi</taxon>
        <taxon>Actinopterygii</taxon>
        <taxon>Neopterygii</taxon>
        <taxon>Teleostei</taxon>
        <taxon>Neoteleostei</taxon>
        <taxon>Acanthomorphata</taxon>
        <taxon>Carangaria</taxon>
        <taxon>Pleuronectiformes</taxon>
        <taxon>Pleuronectoidei</taxon>
        <taxon>Soleidae</taxon>
        <taxon>Solea</taxon>
    </lineage>
</organism>
<keyword evidence="2" id="KW-1185">Reference proteome</keyword>
<name>A0AAV6T3A2_SOLSE</name>
<sequence length="100" mass="11152">MPTSLSHCETDFYKPLTLPAPNLREKTSGFSCCLVWSLCVTEVNLNKGLIFQSKTLELSDEGNSGSTTPVCVCVCDVKITDFLYEVWCERVSVYKLLCVC</sequence>
<dbReference type="Proteomes" id="UP000693946">
    <property type="component" value="Linkage Group LG1"/>
</dbReference>
<dbReference type="EMBL" id="JAGKHQ010000001">
    <property type="protein sequence ID" value="KAG7523891.1"/>
    <property type="molecule type" value="Genomic_DNA"/>
</dbReference>
<gene>
    <name evidence="1" type="ORF">JOB18_004279</name>
</gene>